<dbReference type="InterPro" id="IPR012337">
    <property type="entry name" value="RNaseH-like_sf"/>
</dbReference>
<dbReference type="Proteomes" id="UP001466331">
    <property type="component" value="Unassembled WGS sequence"/>
</dbReference>
<evidence type="ECO:0000256" key="11">
    <source>
        <dbReference type="ARBA" id="ARBA00023204"/>
    </source>
</evidence>
<evidence type="ECO:0000256" key="7">
    <source>
        <dbReference type="ARBA" id="ARBA00022801"/>
    </source>
</evidence>
<dbReference type="Gene3D" id="3.30.420.10">
    <property type="entry name" value="Ribonuclease H-like superfamily/Ribonuclease H"/>
    <property type="match status" value="1"/>
</dbReference>
<dbReference type="Pfam" id="PF02075">
    <property type="entry name" value="RuvC"/>
    <property type="match status" value="1"/>
</dbReference>
<dbReference type="PANTHER" id="PTHR30194">
    <property type="entry name" value="CROSSOVER JUNCTION ENDODEOXYRIBONUCLEASE RUVC"/>
    <property type="match status" value="1"/>
</dbReference>
<evidence type="ECO:0000256" key="4">
    <source>
        <dbReference type="ARBA" id="ARBA00022723"/>
    </source>
</evidence>
<evidence type="ECO:0000313" key="14">
    <source>
        <dbReference type="EMBL" id="MEM5947789.1"/>
    </source>
</evidence>
<feature type="active site" evidence="12">
    <location>
        <position position="140"/>
    </location>
</feature>
<evidence type="ECO:0000256" key="3">
    <source>
        <dbReference type="ARBA" id="ARBA00022722"/>
    </source>
</evidence>
<evidence type="ECO:0000256" key="5">
    <source>
        <dbReference type="ARBA" id="ARBA00022759"/>
    </source>
</evidence>
<evidence type="ECO:0000256" key="13">
    <source>
        <dbReference type="NCBIfam" id="TIGR00228"/>
    </source>
</evidence>
<dbReference type="NCBIfam" id="NF000711">
    <property type="entry name" value="PRK00039.2-1"/>
    <property type="match status" value="1"/>
</dbReference>
<keyword evidence="7 12" id="KW-0378">Hydrolase</keyword>
<dbReference type="SUPFAM" id="SSF53098">
    <property type="entry name" value="Ribonuclease H-like"/>
    <property type="match status" value="1"/>
</dbReference>
<keyword evidence="11 12" id="KW-0234">DNA repair</keyword>
<dbReference type="EMBL" id="JBCHKQ010000002">
    <property type="protein sequence ID" value="MEM5947789.1"/>
    <property type="molecule type" value="Genomic_DNA"/>
</dbReference>
<reference evidence="14 15" key="1">
    <citation type="submission" date="2024-03" db="EMBL/GenBank/DDBJ databases">
        <title>Ignisphaera cupida sp. nov., a hyperthermophilic hydrolytic archaeon from a hot spring of Kamchatka, and proposal of Ignisphaeraceae fam. nov.</title>
        <authorList>
            <person name="Podosokorskaya O.A."/>
            <person name="Elcheninov A.G."/>
            <person name="Maltseva A.I."/>
            <person name="Zayulina K.S."/>
            <person name="Novikov A."/>
            <person name="Merkel A.Y."/>
        </authorList>
    </citation>
    <scope>NUCLEOTIDE SEQUENCE [LARGE SCALE GENOMIC DNA]</scope>
    <source>
        <strain evidence="14 15">38H-sp</strain>
    </source>
</reference>
<keyword evidence="3 12" id="KW-0540">Nuclease</keyword>
<dbReference type="InterPro" id="IPR002176">
    <property type="entry name" value="X-over_junc_endoDNase_RuvC"/>
</dbReference>
<evidence type="ECO:0000256" key="12">
    <source>
        <dbReference type="HAMAP-Rule" id="MF_00034"/>
    </source>
</evidence>
<feature type="binding site" evidence="12">
    <location>
        <position position="140"/>
    </location>
    <ligand>
        <name>Mg(2+)</name>
        <dbReference type="ChEBI" id="CHEBI:18420"/>
        <label>1</label>
    </ligand>
</feature>
<name>A0ABU9UBA9_9SPIR</name>
<dbReference type="PANTHER" id="PTHR30194:SF3">
    <property type="entry name" value="CROSSOVER JUNCTION ENDODEOXYRIBONUCLEASE RUVC"/>
    <property type="match status" value="1"/>
</dbReference>
<gene>
    <name evidence="12 14" type="primary">ruvC</name>
    <name evidence="14" type="ORF">WKV44_04450</name>
</gene>
<evidence type="ECO:0000256" key="9">
    <source>
        <dbReference type="ARBA" id="ARBA00023125"/>
    </source>
</evidence>
<evidence type="ECO:0000256" key="1">
    <source>
        <dbReference type="ARBA" id="ARBA00009518"/>
    </source>
</evidence>
<dbReference type="RefSeq" id="WP_420069239.1">
    <property type="nucleotide sequence ID" value="NZ_JBCHKQ010000002.1"/>
</dbReference>
<comment type="similarity">
    <text evidence="1 12">Belongs to the RuvC family.</text>
</comment>
<evidence type="ECO:0000256" key="6">
    <source>
        <dbReference type="ARBA" id="ARBA00022763"/>
    </source>
</evidence>
<comment type="subcellular location">
    <subcellularLocation>
        <location evidence="12">Cytoplasm</location>
    </subcellularLocation>
</comment>
<feature type="binding site" evidence="12">
    <location>
        <position position="7"/>
    </location>
    <ligand>
        <name>Mg(2+)</name>
        <dbReference type="ChEBI" id="CHEBI:18420"/>
        <label>1</label>
    </ligand>
</feature>
<keyword evidence="4 12" id="KW-0479">Metal-binding</keyword>
<keyword evidence="9 12" id="KW-0238">DNA-binding</keyword>
<feature type="binding site" evidence="12">
    <location>
        <position position="67"/>
    </location>
    <ligand>
        <name>Mg(2+)</name>
        <dbReference type="ChEBI" id="CHEBI:18420"/>
        <label>2</label>
    </ligand>
</feature>
<dbReference type="NCBIfam" id="TIGR00228">
    <property type="entry name" value="ruvC"/>
    <property type="match status" value="1"/>
</dbReference>
<sequence>MIVLGIDPGLATTGFGLIKTTSISHTYIAHGQIKTDVEMPHNVRLLKIYNDIENIINKFSPNVISIEDLFFNRNTTSAISVAQAMGVVFLLSAQHNIPAYAYSPRVVKQTIVGNGTASKQDVQRFVSLLLGVPTESMSDHETDALAIAICHAHQRGGYDI</sequence>
<keyword evidence="8 12" id="KW-0460">Magnesium</keyword>
<feature type="active site" evidence="12">
    <location>
        <position position="67"/>
    </location>
</feature>
<protein>
    <recommendedName>
        <fullName evidence="12 13">Crossover junction endodeoxyribonuclease RuvC</fullName>
        <ecNumber evidence="12 13">3.1.21.10</ecNumber>
    </recommendedName>
    <alternativeName>
        <fullName evidence="12">Holliday junction nuclease RuvC</fullName>
    </alternativeName>
    <alternativeName>
        <fullName evidence="12">Holliday junction resolvase RuvC</fullName>
    </alternativeName>
</protein>
<evidence type="ECO:0000256" key="10">
    <source>
        <dbReference type="ARBA" id="ARBA00023172"/>
    </source>
</evidence>
<keyword evidence="2 12" id="KW-0963">Cytoplasm</keyword>
<dbReference type="EC" id="3.1.21.10" evidence="12 13"/>
<dbReference type="InterPro" id="IPR036397">
    <property type="entry name" value="RNaseH_sf"/>
</dbReference>
<comment type="subunit">
    <text evidence="12">Homodimer which binds Holliday junction (HJ) DNA. The HJ becomes 2-fold symmetrical on binding to RuvC with unstacked arms; it has a different conformation from HJ DNA in complex with RuvA. In the full resolvosome a probable DNA-RuvA(4)-RuvB(12)-RuvC(2) complex forms which resolves the HJ.</text>
</comment>
<evidence type="ECO:0000256" key="8">
    <source>
        <dbReference type="ARBA" id="ARBA00022842"/>
    </source>
</evidence>
<feature type="active site" evidence="12">
    <location>
        <position position="7"/>
    </location>
</feature>
<dbReference type="CDD" id="cd16962">
    <property type="entry name" value="RuvC"/>
    <property type="match status" value="1"/>
</dbReference>
<keyword evidence="6 12" id="KW-0227">DNA damage</keyword>
<dbReference type="HAMAP" id="MF_00034">
    <property type="entry name" value="RuvC"/>
    <property type="match status" value="1"/>
</dbReference>
<comment type="cofactor">
    <cofactor evidence="12">
        <name>Mg(2+)</name>
        <dbReference type="ChEBI" id="CHEBI:18420"/>
    </cofactor>
    <text evidence="12">Binds 2 Mg(2+) ion per subunit.</text>
</comment>
<comment type="function">
    <text evidence="12">The RuvA-RuvB-RuvC complex processes Holliday junction (HJ) DNA during genetic recombination and DNA repair. Endonuclease that resolves HJ intermediates. Cleaves cruciform DNA by making single-stranded nicks across the HJ at symmetrical positions within the homologous arms, yielding a 5'-phosphate and a 3'-hydroxyl group; requires a central core of homology in the junction. The consensus cleavage sequence is 5'-(A/T)TT(C/G)-3'. Cleavage occurs on the 3'-side of the TT dinucleotide at the point of strand exchange. HJ branch migration catalyzed by RuvA-RuvB allows RuvC to scan DNA until it finds its consensus sequence, where it cleaves and resolves the cruciform DNA.</text>
</comment>
<keyword evidence="10 12" id="KW-0233">DNA recombination</keyword>
<comment type="catalytic activity">
    <reaction evidence="12">
        <text>Endonucleolytic cleavage at a junction such as a reciprocal single-stranded crossover between two homologous DNA duplexes (Holliday junction).</text>
        <dbReference type="EC" id="3.1.21.10"/>
    </reaction>
</comment>
<evidence type="ECO:0000256" key="2">
    <source>
        <dbReference type="ARBA" id="ARBA00022490"/>
    </source>
</evidence>
<proteinExistence type="inferred from homology"/>
<organism evidence="14 15">
    <name type="scientific">Rarispira pelagica</name>
    <dbReference type="NCBI Taxonomy" id="3141764"/>
    <lineage>
        <taxon>Bacteria</taxon>
        <taxon>Pseudomonadati</taxon>
        <taxon>Spirochaetota</taxon>
        <taxon>Spirochaetia</taxon>
        <taxon>Winmispirales</taxon>
        <taxon>Winmispiraceae</taxon>
        <taxon>Rarispira</taxon>
    </lineage>
</organism>
<keyword evidence="15" id="KW-1185">Reference proteome</keyword>
<dbReference type="PRINTS" id="PR00696">
    <property type="entry name" value="RSOLVASERUVC"/>
</dbReference>
<evidence type="ECO:0000313" key="15">
    <source>
        <dbReference type="Proteomes" id="UP001466331"/>
    </source>
</evidence>
<keyword evidence="5 12" id="KW-0255">Endonuclease</keyword>
<accession>A0ABU9UBA9</accession>
<comment type="caution">
    <text evidence="14">The sequence shown here is derived from an EMBL/GenBank/DDBJ whole genome shotgun (WGS) entry which is preliminary data.</text>
</comment>